<dbReference type="InterPro" id="IPR015424">
    <property type="entry name" value="PyrdxlP-dep_Trfase"/>
</dbReference>
<dbReference type="CDD" id="cd00610">
    <property type="entry name" value="OAT_like"/>
    <property type="match status" value="1"/>
</dbReference>
<dbReference type="InterPro" id="IPR015422">
    <property type="entry name" value="PyrdxlP-dep_Trfase_small"/>
</dbReference>
<evidence type="ECO:0000256" key="4">
    <source>
        <dbReference type="ARBA" id="ARBA00022898"/>
    </source>
</evidence>
<dbReference type="PANTHER" id="PTHR43094">
    <property type="entry name" value="AMINOTRANSFERASE"/>
    <property type="match status" value="1"/>
</dbReference>
<organism evidence="6">
    <name type="scientific">Caldilinea aerophila</name>
    <dbReference type="NCBI Taxonomy" id="133453"/>
    <lineage>
        <taxon>Bacteria</taxon>
        <taxon>Bacillati</taxon>
        <taxon>Chloroflexota</taxon>
        <taxon>Caldilineae</taxon>
        <taxon>Caldilineales</taxon>
        <taxon>Caldilineaceae</taxon>
        <taxon>Caldilinea</taxon>
    </lineage>
</organism>
<dbReference type="InterPro" id="IPR005814">
    <property type="entry name" value="Aminotrans_3"/>
</dbReference>
<dbReference type="InterPro" id="IPR015421">
    <property type="entry name" value="PyrdxlP-dep_Trfase_major"/>
</dbReference>
<evidence type="ECO:0000313" key="6">
    <source>
        <dbReference type="EMBL" id="HDX29864.1"/>
    </source>
</evidence>
<keyword evidence="3 6" id="KW-0808">Transferase</keyword>
<evidence type="ECO:0000256" key="1">
    <source>
        <dbReference type="ARBA" id="ARBA00008954"/>
    </source>
</evidence>
<dbReference type="PIRSF" id="PIRSF000521">
    <property type="entry name" value="Transaminase_4ab_Lys_Orn"/>
    <property type="match status" value="1"/>
</dbReference>
<dbReference type="Gene3D" id="3.40.640.10">
    <property type="entry name" value="Type I PLP-dependent aspartate aminotransferase-like (Major domain)"/>
    <property type="match status" value="1"/>
</dbReference>
<dbReference type="PROSITE" id="PS00600">
    <property type="entry name" value="AA_TRANSFER_CLASS_3"/>
    <property type="match status" value="1"/>
</dbReference>
<comment type="caution">
    <text evidence="6">The sequence shown here is derived from an EMBL/GenBank/DDBJ whole genome shotgun (WGS) entry which is preliminary data.</text>
</comment>
<proteinExistence type="inferred from homology"/>
<dbReference type="FunFam" id="3.40.640.10:FF:000014">
    <property type="entry name" value="Adenosylmethionine-8-amino-7-oxononanoate aminotransferase, probable"/>
    <property type="match status" value="1"/>
</dbReference>
<dbReference type="Gene3D" id="3.90.1150.10">
    <property type="entry name" value="Aspartate Aminotransferase, domain 1"/>
    <property type="match status" value="1"/>
</dbReference>
<dbReference type="SUPFAM" id="SSF53383">
    <property type="entry name" value="PLP-dependent transferases"/>
    <property type="match status" value="1"/>
</dbReference>
<gene>
    <name evidence="6" type="ORF">ENQ20_00035</name>
</gene>
<name>A0A7C1JAB6_9CHLR</name>
<keyword evidence="4 5" id="KW-0663">Pyridoxal phosphate</keyword>
<protein>
    <submittedName>
        <fullName evidence="6">Aspartate aminotransferase family protein</fullName>
    </submittedName>
</protein>
<dbReference type="AlphaFoldDB" id="A0A7C1JAB6"/>
<dbReference type="GO" id="GO:0008483">
    <property type="term" value="F:transaminase activity"/>
    <property type="evidence" value="ECO:0007669"/>
    <property type="project" value="UniProtKB-KW"/>
</dbReference>
<dbReference type="Pfam" id="PF00202">
    <property type="entry name" value="Aminotran_3"/>
    <property type="match status" value="1"/>
</dbReference>
<evidence type="ECO:0000256" key="5">
    <source>
        <dbReference type="RuleBase" id="RU003560"/>
    </source>
</evidence>
<dbReference type="InterPro" id="IPR049704">
    <property type="entry name" value="Aminotrans_3_PPA_site"/>
</dbReference>
<dbReference type="PANTHER" id="PTHR43094:SF1">
    <property type="entry name" value="AMINOTRANSFERASE CLASS-III"/>
    <property type="match status" value="1"/>
</dbReference>
<dbReference type="EMBL" id="DSMG01000001">
    <property type="protein sequence ID" value="HDX29864.1"/>
    <property type="molecule type" value="Genomic_DNA"/>
</dbReference>
<evidence type="ECO:0000256" key="3">
    <source>
        <dbReference type="ARBA" id="ARBA00022679"/>
    </source>
</evidence>
<accession>A0A7C1JAB6</accession>
<keyword evidence="2 6" id="KW-0032">Aminotransferase</keyword>
<reference evidence="6" key="1">
    <citation type="journal article" date="2020" name="mSystems">
        <title>Genome- and Community-Level Interaction Insights into Carbon Utilization and Element Cycling Functions of Hydrothermarchaeota in Hydrothermal Sediment.</title>
        <authorList>
            <person name="Zhou Z."/>
            <person name="Liu Y."/>
            <person name="Xu W."/>
            <person name="Pan J."/>
            <person name="Luo Z.H."/>
            <person name="Li M."/>
        </authorList>
    </citation>
    <scope>NUCLEOTIDE SEQUENCE [LARGE SCALE GENOMIC DNA]</scope>
    <source>
        <strain evidence="6">SpSt-289</strain>
    </source>
</reference>
<sequence length="448" mass="49086">MHNLILDHATVVEHDKKQLHPLHHPKQHLDPLVVERAEGVWLYTTDGRKVLDGMAGLWNVNIGYGNQELPEVAAEQMRKVAFTSNFVGMTTPPAAELAYRMAGMAHPTLNTTFFTSGGSESNDTAFKTARYYWRRVGKPDKVKIISRQGAYHGITVAATAATGIPRYHTMFGPLVPGFSHIPAPNPYRYTGDVAPHETIGQAAARALKEEILRQGPETVAAFIAEPIQGVGGVIVPPDDYFPLVRAICDQYEVLLIVDEVICGFGRTGLWFGQHHWDLRPDIMSFAKGITSGYLQLGGIQISDAIREVIDTAPPEETWMHGYTYSGHAAACAVALKNLEIIEREGLIENSRVMGERLKAGLSKLLDFNIVGDVRGRGLLCGVEIVKDKATREPDLAKAFEIYNLCLARGLRTRNVGNTLAFSPPLSITAEEVDLIVEILGGVIDSVSE</sequence>
<evidence type="ECO:0000256" key="2">
    <source>
        <dbReference type="ARBA" id="ARBA00022576"/>
    </source>
</evidence>
<comment type="similarity">
    <text evidence="1 5">Belongs to the class-III pyridoxal-phosphate-dependent aminotransferase family.</text>
</comment>
<dbReference type="GO" id="GO:0030170">
    <property type="term" value="F:pyridoxal phosphate binding"/>
    <property type="evidence" value="ECO:0007669"/>
    <property type="project" value="InterPro"/>
</dbReference>